<dbReference type="InterPro" id="IPR036388">
    <property type="entry name" value="WH-like_DNA-bd_sf"/>
</dbReference>
<dbReference type="InterPro" id="IPR058163">
    <property type="entry name" value="LysR-type_TF_proteobact-type"/>
</dbReference>
<evidence type="ECO:0000313" key="7">
    <source>
        <dbReference type="Proteomes" id="UP001597151"/>
    </source>
</evidence>
<keyword evidence="7" id="KW-1185">Reference proteome</keyword>
<proteinExistence type="inferred from homology"/>
<dbReference type="RefSeq" id="WP_380791314.1">
    <property type="nucleotide sequence ID" value="NZ_JBHTKR010000004.1"/>
</dbReference>
<gene>
    <name evidence="6" type="ORF">ACFQ3C_10135</name>
</gene>
<sequence length="304" mass="33306">MANVIDTLDWSLVPAFLAVAETGSLSAAARKLGTSQPTLGRQIRQIETSLDLTLFARRPRGLDLTDSGAALLPHARQMAEAMTALALTAAGQTADVRGTVRLTASAVVAHYALPPIIAHIRRAEPLIQIELVASDSSDNLLFREADIAVRMYRSTQLDIITRHLGDLRLGVFASRTYLERRGWPRQAKDLLDHDLIGYDRNDLILRHMRALGWPATREMFAIRCDSQTTYLALIQAGCGIGFAQVGIMGKDPEMVELQLGLDLPHLPVWLAAPQAMRNTPRIARVWNLLADGLAPQLSQGRASP</sequence>
<dbReference type="SUPFAM" id="SSF46785">
    <property type="entry name" value="Winged helix' DNA-binding domain"/>
    <property type="match status" value="1"/>
</dbReference>
<keyword evidence="4" id="KW-0804">Transcription</keyword>
<dbReference type="PRINTS" id="PR00039">
    <property type="entry name" value="HTHLYSR"/>
</dbReference>
<name>A0ABW3TCW8_9RHOB</name>
<dbReference type="InterPro" id="IPR036390">
    <property type="entry name" value="WH_DNA-bd_sf"/>
</dbReference>
<evidence type="ECO:0000256" key="4">
    <source>
        <dbReference type="ARBA" id="ARBA00023163"/>
    </source>
</evidence>
<reference evidence="7" key="1">
    <citation type="journal article" date="2019" name="Int. J. Syst. Evol. Microbiol.">
        <title>The Global Catalogue of Microorganisms (GCM) 10K type strain sequencing project: providing services to taxonomists for standard genome sequencing and annotation.</title>
        <authorList>
            <consortium name="The Broad Institute Genomics Platform"/>
            <consortium name="The Broad Institute Genome Sequencing Center for Infectious Disease"/>
            <person name="Wu L."/>
            <person name="Ma J."/>
        </authorList>
    </citation>
    <scope>NUCLEOTIDE SEQUENCE [LARGE SCALE GENOMIC DNA]</scope>
    <source>
        <strain evidence="7">CCUG 55328</strain>
    </source>
</reference>
<dbReference type="InterPro" id="IPR005119">
    <property type="entry name" value="LysR_subst-bd"/>
</dbReference>
<dbReference type="Pfam" id="PF03466">
    <property type="entry name" value="LysR_substrate"/>
    <property type="match status" value="1"/>
</dbReference>
<evidence type="ECO:0000259" key="5">
    <source>
        <dbReference type="PROSITE" id="PS50931"/>
    </source>
</evidence>
<dbReference type="Gene3D" id="1.10.10.10">
    <property type="entry name" value="Winged helix-like DNA-binding domain superfamily/Winged helix DNA-binding domain"/>
    <property type="match status" value="1"/>
</dbReference>
<dbReference type="PROSITE" id="PS50931">
    <property type="entry name" value="HTH_LYSR"/>
    <property type="match status" value="1"/>
</dbReference>
<comment type="caution">
    <text evidence="6">The sequence shown here is derived from an EMBL/GenBank/DDBJ whole genome shotgun (WGS) entry which is preliminary data.</text>
</comment>
<dbReference type="Pfam" id="PF00126">
    <property type="entry name" value="HTH_1"/>
    <property type="match status" value="1"/>
</dbReference>
<dbReference type="Gene3D" id="3.40.190.290">
    <property type="match status" value="1"/>
</dbReference>
<dbReference type="SUPFAM" id="SSF53850">
    <property type="entry name" value="Periplasmic binding protein-like II"/>
    <property type="match status" value="1"/>
</dbReference>
<comment type="similarity">
    <text evidence="1">Belongs to the LysR transcriptional regulatory family.</text>
</comment>
<dbReference type="InterPro" id="IPR000847">
    <property type="entry name" value="LysR_HTH_N"/>
</dbReference>
<feature type="domain" description="HTH lysR-type" evidence="5">
    <location>
        <begin position="8"/>
        <end position="65"/>
    </location>
</feature>
<evidence type="ECO:0000256" key="3">
    <source>
        <dbReference type="ARBA" id="ARBA00023125"/>
    </source>
</evidence>
<dbReference type="PANTHER" id="PTHR30537">
    <property type="entry name" value="HTH-TYPE TRANSCRIPTIONAL REGULATOR"/>
    <property type="match status" value="1"/>
</dbReference>
<organism evidence="6 7">
    <name type="scientific">Seohaeicola saemankumensis</name>
    <dbReference type="NCBI Taxonomy" id="481181"/>
    <lineage>
        <taxon>Bacteria</taxon>
        <taxon>Pseudomonadati</taxon>
        <taxon>Pseudomonadota</taxon>
        <taxon>Alphaproteobacteria</taxon>
        <taxon>Rhodobacterales</taxon>
        <taxon>Roseobacteraceae</taxon>
        <taxon>Seohaeicola</taxon>
    </lineage>
</organism>
<evidence type="ECO:0000256" key="2">
    <source>
        <dbReference type="ARBA" id="ARBA00023015"/>
    </source>
</evidence>
<keyword evidence="2" id="KW-0805">Transcription regulation</keyword>
<evidence type="ECO:0000256" key="1">
    <source>
        <dbReference type="ARBA" id="ARBA00009437"/>
    </source>
</evidence>
<evidence type="ECO:0000313" key="6">
    <source>
        <dbReference type="EMBL" id="MFD1195030.1"/>
    </source>
</evidence>
<protein>
    <submittedName>
        <fullName evidence="6">LysR family transcriptional regulator</fullName>
    </submittedName>
</protein>
<keyword evidence="3" id="KW-0238">DNA-binding</keyword>
<dbReference type="Proteomes" id="UP001597151">
    <property type="component" value="Unassembled WGS sequence"/>
</dbReference>
<accession>A0ABW3TCW8</accession>
<dbReference type="PANTHER" id="PTHR30537:SF3">
    <property type="entry name" value="TRANSCRIPTIONAL REGULATORY PROTEIN"/>
    <property type="match status" value="1"/>
</dbReference>
<dbReference type="EMBL" id="JBHTKR010000004">
    <property type="protein sequence ID" value="MFD1195030.1"/>
    <property type="molecule type" value="Genomic_DNA"/>
</dbReference>